<keyword evidence="9" id="KW-1185">Reference proteome</keyword>
<evidence type="ECO:0000256" key="3">
    <source>
        <dbReference type="ARBA" id="ARBA00023128"/>
    </source>
</evidence>
<sequence>MNSETTNHHHHDDALTPRSIATSVLSWTYSTLTGGNIWNARDHERPRQEPKQEPKQDTAPKATLTKHMNGGIQHQPRRIKSLNGFKEETKSRIMTLELAEKLRERMPGRPKFYDRWSLVYSLEQHGISLKTLYHRCRRNLDYSEPNNLHLRQYLQGYFVLVVKDYSGGIFGAFVNEAFRPEKLFFGNKDCFLWKASVQDSKENKLEPDMDDRPGNPDSKTQYNLNVYNYTGANKYLITCGHDHLSVGGSHNYKSGLWLDELLERGVTETVATFDNDPLSDEPEGKFGIQGVEIWKMGDLDREWIEIFGQ</sequence>
<proteinExistence type="inferred from homology"/>
<dbReference type="GO" id="GO:0005739">
    <property type="term" value="C:mitochondrion"/>
    <property type="evidence" value="ECO:0007669"/>
    <property type="project" value="UniProtKB-SubCell"/>
</dbReference>
<name>U4LID3_PYROM</name>
<evidence type="ECO:0000313" key="9">
    <source>
        <dbReference type="Proteomes" id="UP000018144"/>
    </source>
</evidence>
<dbReference type="eggNOG" id="KOG2372">
    <property type="taxonomic scope" value="Eukaryota"/>
</dbReference>
<evidence type="ECO:0000256" key="6">
    <source>
        <dbReference type="SAM" id="MobiDB-lite"/>
    </source>
</evidence>
<feature type="region of interest" description="Disordered" evidence="6">
    <location>
        <begin position="37"/>
        <end position="72"/>
    </location>
</feature>
<evidence type="ECO:0000256" key="5">
    <source>
        <dbReference type="ARBA" id="ARBA00040604"/>
    </source>
</evidence>
<dbReference type="PANTHER" id="PTHR23354">
    <property type="entry name" value="NUCLEOLAR PROTEIN 7/ESTROGEN RECEPTOR COACTIVATOR-RELATED"/>
    <property type="match status" value="1"/>
</dbReference>
<dbReference type="OrthoDB" id="26679at2759"/>
<feature type="domain" description="TLDc" evidence="7">
    <location>
        <begin position="92"/>
        <end position="297"/>
    </location>
</feature>
<protein>
    <recommendedName>
        <fullName evidence="5">Oxidation resistance protein 1</fullName>
    </recommendedName>
</protein>
<organism evidence="8 9">
    <name type="scientific">Pyronema omphalodes (strain CBS 100304)</name>
    <name type="common">Pyronema confluens</name>
    <dbReference type="NCBI Taxonomy" id="1076935"/>
    <lineage>
        <taxon>Eukaryota</taxon>
        <taxon>Fungi</taxon>
        <taxon>Dikarya</taxon>
        <taxon>Ascomycota</taxon>
        <taxon>Pezizomycotina</taxon>
        <taxon>Pezizomycetes</taxon>
        <taxon>Pezizales</taxon>
        <taxon>Pyronemataceae</taxon>
        <taxon>Pyronema</taxon>
    </lineage>
</organism>
<evidence type="ECO:0000313" key="8">
    <source>
        <dbReference type="EMBL" id="CCX16479.1"/>
    </source>
</evidence>
<keyword evidence="3" id="KW-0496">Mitochondrion</keyword>
<evidence type="ECO:0000256" key="1">
    <source>
        <dbReference type="ARBA" id="ARBA00004173"/>
    </source>
</evidence>
<dbReference type="PANTHER" id="PTHR23354:SF62">
    <property type="entry name" value="MUSTARD, ISOFORM V"/>
    <property type="match status" value="1"/>
</dbReference>
<dbReference type="GO" id="GO:0005634">
    <property type="term" value="C:nucleus"/>
    <property type="evidence" value="ECO:0007669"/>
    <property type="project" value="TreeGrafter"/>
</dbReference>
<dbReference type="EMBL" id="HF936418">
    <property type="protein sequence ID" value="CCX16479.1"/>
    <property type="molecule type" value="Genomic_DNA"/>
</dbReference>
<dbReference type="AlphaFoldDB" id="U4LID3"/>
<gene>
    <name evidence="8" type="ORF">PCON_03122</name>
</gene>
<comment type="subcellular location">
    <subcellularLocation>
        <location evidence="1">Mitochondrion</location>
    </subcellularLocation>
</comment>
<dbReference type="PROSITE" id="PS51886">
    <property type="entry name" value="TLDC"/>
    <property type="match status" value="1"/>
</dbReference>
<reference evidence="8 9" key="1">
    <citation type="journal article" date="2013" name="PLoS Genet.">
        <title>The genome and development-dependent transcriptomes of Pyronema confluens: a window into fungal evolution.</title>
        <authorList>
            <person name="Traeger S."/>
            <person name="Altegoer F."/>
            <person name="Freitag M."/>
            <person name="Gabaldon T."/>
            <person name="Kempken F."/>
            <person name="Kumar A."/>
            <person name="Marcet-Houben M."/>
            <person name="Poggeler S."/>
            <person name="Stajich J.E."/>
            <person name="Nowrousian M."/>
        </authorList>
    </citation>
    <scope>NUCLEOTIDE SEQUENCE [LARGE SCALE GENOMIC DNA]</scope>
    <source>
        <strain evidence="9">CBS 100304</strain>
        <tissue evidence="8">Vegetative mycelium</tissue>
    </source>
</reference>
<dbReference type="InterPro" id="IPR006571">
    <property type="entry name" value="TLDc_dom"/>
</dbReference>
<dbReference type="STRING" id="1076935.U4LID3"/>
<accession>U4LID3</accession>
<evidence type="ECO:0000256" key="2">
    <source>
        <dbReference type="ARBA" id="ARBA00009540"/>
    </source>
</evidence>
<evidence type="ECO:0000259" key="7">
    <source>
        <dbReference type="PROSITE" id="PS51886"/>
    </source>
</evidence>
<comment type="similarity">
    <text evidence="2">Belongs to the OXR1 family.</text>
</comment>
<dbReference type="GO" id="GO:0006979">
    <property type="term" value="P:response to oxidative stress"/>
    <property type="evidence" value="ECO:0007669"/>
    <property type="project" value="TreeGrafter"/>
</dbReference>
<dbReference type="SMART" id="SM00584">
    <property type="entry name" value="TLDc"/>
    <property type="match status" value="1"/>
</dbReference>
<feature type="compositionally biased region" description="Basic and acidic residues" evidence="6">
    <location>
        <begin position="40"/>
        <end position="58"/>
    </location>
</feature>
<dbReference type="Pfam" id="PF07534">
    <property type="entry name" value="TLD"/>
    <property type="match status" value="1"/>
</dbReference>
<comment type="function">
    <text evidence="4">May be involved in protection from oxidative damage.</text>
</comment>
<dbReference type="Proteomes" id="UP000018144">
    <property type="component" value="Unassembled WGS sequence"/>
</dbReference>
<evidence type="ECO:0000256" key="4">
    <source>
        <dbReference type="ARBA" id="ARBA00037112"/>
    </source>
</evidence>